<keyword evidence="4" id="KW-0862">Zinc</keyword>
<dbReference type="GO" id="GO:0046872">
    <property type="term" value="F:metal ion binding"/>
    <property type="evidence" value="ECO:0007669"/>
    <property type="project" value="UniProtKB-KW"/>
</dbReference>
<evidence type="ECO:0000256" key="4">
    <source>
        <dbReference type="ARBA" id="ARBA00022833"/>
    </source>
</evidence>
<name>A0AAV5MJ35_9ROSI</name>
<dbReference type="GO" id="GO:0032259">
    <property type="term" value="P:methylation"/>
    <property type="evidence" value="ECO:0007669"/>
    <property type="project" value="UniProtKB-KW"/>
</dbReference>
<evidence type="ECO:0000259" key="5">
    <source>
        <dbReference type="Pfam" id="PF02574"/>
    </source>
</evidence>
<evidence type="ECO:0000313" key="7">
    <source>
        <dbReference type="Proteomes" id="UP001054252"/>
    </source>
</evidence>
<dbReference type="PANTHER" id="PTHR46015:SF1">
    <property type="entry name" value="HOMOCYSTEINE S-METHYLTRANSFERASE-LIKE ISOFORM 1"/>
    <property type="match status" value="1"/>
</dbReference>
<dbReference type="InterPro" id="IPR036589">
    <property type="entry name" value="HCY_dom_sf"/>
</dbReference>
<dbReference type="GO" id="GO:0033528">
    <property type="term" value="P:S-methylmethionine cycle"/>
    <property type="evidence" value="ECO:0007669"/>
    <property type="project" value="TreeGrafter"/>
</dbReference>
<dbReference type="Pfam" id="PF02574">
    <property type="entry name" value="S-methyl_trans"/>
    <property type="match status" value="1"/>
</dbReference>
<reference evidence="6 7" key="1">
    <citation type="journal article" date="2021" name="Commun. Biol.">
        <title>The genome of Shorea leprosula (Dipterocarpaceae) highlights the ecological relevance of drought in aseasonal tropical rainforests.</title>
        <authorList>
            <person name="Ng K.K.S."/>
            <person name="Kobayashi M.J."/>
            <person name="Fawcett J.A."/>
            <person name="Hatakeyama M."/>
            <person name="Paape T."/>
            <person name="Ng C.H."/>
            <person name="Ang C.C."/>
            <person name="Tnah L.H."/>
            <person name="Lee C.T."/>
            <person name="Nishiyama T."/>
            <person name="Sese J."/>
            <person name="O'Brien M.J."/>
            <person name="Copetti D."/>
            <person name="Mohd Noor M.I."/>
            <person name="Ong R.C."/>
            <person name="Putra M."/>
            <person name="Sireger I.Z."/>
            <person name="Indrioko S."/>
            <person name="Kosugi Y."/>
            <person name="Izuno A."/>
            <person name="Isagi Y."/>
            <person name="Lee S.L."/>
            <person name="Shimizu K.K."/>
        </authorList>
    </citation>
    <scope>NUCLEOTIDE SEQUENCE [LARGE SCALE GENOMIC DNA]</scope>
    <source>
        <strain evidence="6">214</strain>
    </source>
</reference>
<keyword evidence="2" id="KW-0808">Transferase</keyword>
<dbReference type="Gene3D" id="3.20.20.330">
    <property type="entry name" value="Homocysteine-binding-like domain"/>
    <property type="match status" value="1"/>
</dbReference>
<dbReference type="EMBL" id="BPVZ01000262">
    <property type="protein sequence ID" value="GKV48592.1"/>
    <property type="molecule type" value="Genomic_DNA"/>
</dbReference>
<organism evidence="6 7">
    <name type="scientific">Rubroshorea leprosula</name>
    <dbReference type="NCBI Taxonomy" id="152421"/>
    <lineage>
        <taxon>Eukaryota</taxon>
        <taxon>Viridiplantae</taxon>
        <taxon>Streptophyta</taxon>
        <taxon>Embryophyta</taxon>
        <taxon>Tracheophyta</taxon>
        <taxon>Spermatophyta</taxon>
        <taxon>Magnoliopsida</taxon>
        <taxon>eudicotyledons</taxon>
        <taxon>Gunneridae</taxon>
        <taxon>Pentapetalae</taxon>
        <taxon>rosids</taxon>
        <taxon>malvids</taxon>
        <taxon>Malvales</taxon>
        <taxon>Dipterocarpaceae</taxon>
        <taxon>Rubroshorea</taxon>
    </lineage>
</organism>
<feature type="domain" description="Hcy-binding" evidence="5">
    <location>
        <begin position="19"/>
        <end position="55"/>
    </location>
</feature>
<evidence type="ECO:0000256" key="3">
    <source>
        <dbReference type="ARBA" id="ARBA00022723"/>
    </source>
</evidence>
<evidence type="ECO:0000313" key="6">
    <source>
        <dbReference type="EMBL" id="GKV48592.1"/>
    </source>
</evidence>
<dbReference type="GO" id="GO:0008898">
    <property type="term" value="F:S-adenosylmethionine-homocysteine S-methyltransferase activity"/>
    <property type="evidence" value="ECO:0007669"/>
    <property type="project" value="TreeGrafter"/>
</dbReference>
<dbReference type="InterPro" id="IPR051486">
    <property type="entry name" value="Hcy_S-methyltransferase"/>
</dbReference>
<dbReference type="PANTHER" id="PTHR46015">
    <property type="entry name" value="ZGC:172121"/>
    <property type="match status" value="1"/>
</dbReference>
<keyword evidence="7" id="KW-1185">Reference proteome</keyword>
<proteinExistence type="predicted"/>
<evidence type="ECO:0000256" key="2">
    <source>
        <dbReference type="ARBA" id="ARBA00022679"/>
    </source>
</evidence>
<dbReference type="Proteomes" id="UP001054252">
    <property type="component" value="Unassembled WGS sequence"/>
</dbReference>
<dbReference type="AlphaFoldDB" id="A0AAV5MJ35"/>
<gene>
    <name evidence="6" type="ORF">SLEP1_g55390</name>
</gene>
<keyword evidence="3" id="KW-0479">Metal-binding</keyword>
<evidence type="ECO:0000256" key="1">
    <source>
        <dbReference type="ARBA" id="ARBA00022603"/>
    </source>
</evidence>
<dbReference type="GO" id="GO:0009086">
    <property type="term" value="P:methionine biosynthetic process"/>
    <property type="evidence" value="ECO:0007669"/>
    <property type="project" value="TreeGrafter"/>
</dbReference>
<dbReference type="InterPro" id="IPR003726">
    <property type="entry name" value="HCY_dom"/>
</dbReference>
<comment type="caution">
    <text evidence="6">The sequence shown here is derived from an EMBL/GenBank/DDBJ whole genome shotgun (WGS) entry which is preliminary data.</text>
</comment>
<keyword evidence="1" id="KW-0489">Methyltransferase</keyword>
<protein>
    <recommendedName>
        <fullName evidence="5">Hcy-binding domain-containing protein</fullName>
    </recommendedName>
</protein>
<sequence>MEVESFMTEFLRQVGGVAVIDGGLATELERLGADLNDPLWSAKCLLSSPHLVRSVRCSLSLSAPFYMSVFRSFSYLFRVSSFSHFGNARKWVRK</sequence>
<dbReference type="SUPFAM" id="SSF82282">
    <property type="entry name" value="Homocysteine S-methyltransferase"/>
    <property type="match status" value="1"/>
</dbReference>
<accession>A0AAV5MJ35</accession>